<dbReference type="Proteomes" id="UP000262963">
    <property type="component" value="Segment"/>
</dbReference>
<evidence type="ECO:0008006" key="3">
    <source>
        <dbReference type="Google" id="ProtNLM"/>
    </source>
</evidence>
<evidence type="ECO:0000313" key="2">
    <source>
        <dbReference type="Proteomes" id="UP000262963"/>
    </source>
</evidence>
<organism evidence="1 2">
    <name type="scientific">Clostridium phage susfortuna</name>
    <dbReference type="NCBI Taxonomy" id="2316154"/>
    <lineage>
        <taxon>Viruses</taxon>
        <taxon>Duplodnaviria</taxon>
        <taxon>Heunggongvirae</taxon>
        <taxon>Uroviricota</taxon>
        <taxon>Caudoviricetes</taxon>
        <taxon>Guelinviridae</taxon>
        <taxon>Susfortunavirus</taxon>
        <taxon>Susfortunavirus susfortuna</taxon>
    </lineage>
</organism>
<sequence>MAQVVTNSEILEPMREDLEKRGISLPEKLDSEGLRAVADIVTEMPTTLNSFIETLSNKYVLPRVYSKNFTNPLKKLKRGYLENGDGLEMQFVFDAQVKNFTEHWGDGSTTPEADLIRKIKPKVEVLYISTNYDKKSKITIMVKEMKKAFYTEGGLQRLINSITTSLQNGLEKNEFKMTKNLIGALISGKKLDTTQDKISDDDISSEAKKQAVKTIDIPNYKTDQKELLEQIRATAGLMEFPSTEYNMAQVENWVNREDLVFVTTPDVEAKIDVNTLAYVFNLDKAEIAYSIIHVDKIPVHKTVFAGKKILGVLMDKNFLQIWDTWNGGGSFYNPEGQYTNHFANREGIFAGCLYAPVVVFTTNE</sequence>
<proteinExistence type="predicted"/>
<keyword evidence="2" id="KW-1185">Reference proteome</keyword>
<protein>
    <recommendedName>
        <fullName evidence="3">Major capsid protein</fullName>
    </recommendedName>
</protein>
<gene>
    <name evidence="1" type="ORF">susfortuna_gp21</name>
</gene>
<evidence type="ECO:0000313" key="1">
    <source>
        <dbReference type="EMBL" id="AXY86161.1"/>
    </source>
</evidence>
<accession>A0A385IRW3</accession>
<reference evidence="2" key="1">
    <citation type="submission" date="2018-05" db="EMBL/GenBank/DDBJ databases">
        <title>Novel Clostridium perfringens phage susfortuna.</title>
        <authorList>
            <person name="Kot W."/>
            <person name="Ploeger M."/>
            <person name="Pedersen J."/>
            <person name="Hansen L.H."/>
        </authorList>
    </citation>
    <scope>NUCLEOTIDE SEQUENCE [LARGE SCALE GENOMIC DNA]</scope>
</reference>
<dbReference type="EMBL" id="MH393889">
    <property type="protein sequence ID" value="AXY86161.1"/>
    <property type="molecule type" value="Genomic_DNA"/>
</dbReference>
<dbReference type="Pfam" id="PF25622">
    <property type="entry name" value="Phi29_MCP"/>
    <property type="match status" value="1"/>
</dbReference>
<name>A0A385IRW3_9CAUD</name>